<dbReference type="GO" id="GO:0006457">
    <property type="term" value="P:protein folding"/>
    <property type="evidence" value="ECO:0007669"/>
    <property type="project" value="InterPro"/>
</dbReference>
<comment type="subunit">
    <text evidence="3">Homodimer.</text>
</comment>
<dbReference type="GO" id="GO:0051082">
    <property type="term" value="F:unfolded protein binding"/>
    <property type="evidence" value="ECO:0007669"/>
    <property type="project" value="TreeGrafter"/>
</dbReference>
<dbReference type="Gene3D" id="3.90.20.20">
    <property type="match status" value="1"/>
</dbReference>
<dbReference type="GO" id="GO:0051087">
    <property type="term" value="F:protein-folding chaperone binding"/>
    <property type="evidence" value="ECO:0007669"/>
    <property type="project" value="InterPro"/>
</dbReference>
<comment type="subcellular location">
    <subcellularLocation>
        <location evidence="3">Cytoplasm</location>
    </subcellularLocation>
</comment>
<evidence type="ECO:0000256" key="6">
    <source>
        <dbReference type="SAM" id="Coils"/>
    </source>
</evidence>
<protein>
    <recommendedName>
        <fullName evidence="3 4">Protein GrpE</fullName>
    </recommendedName>
    <alternativeName>
        <fullName evidence="3">HSP-70 cofactor</fullName>
    </alternativeName>
</protein>
<proteinExistence type="inferred from homology"/>
<dbReference type="HAMAP" id="MF_01151">
    <property type="entry name" value="GrpE"/>
    <property type="match status" value="1"/>
</dbReference>
<dbReference type="STRING" id="1802519.A2961_03140"/>
<evidence type="ECO:0000256" key="3">
    <source>
        <dbReference type="HAMAP-Rule" id="MF_01151"/>
    </source>
</evidence>
<dbReference type="Proteomes" id="UP000177082">
    <property type="component" value="Unassembled WGS sequence"/>
</dbReference>
<keyword evidence="3 4" id="KW-0346">Stress response</keyword>
<keyword evidence="6" id="KW-0175">Coiled coil</keyword>
<feature type="coiled-coil region" evidence="6">
    <location>
        <begin position="12"/>
        <end position="39"/>
    </location>
</feature>
<dbReference type="GO" id="GO:0000774">
    <property type="term" value="F:adenyl-nucleotide exchange factor activity"/>
    <property type="evidence" value="ECO:0007669"/>
    <property type="project" value="InterPro"/>
</dbReference>
<evidence type="ECO:0000256" key="5">
    <source>
        <dbReference type="RuleBase" id="RU004478"/>
    </source>
</evidence>
<dbReference type="InterPro" id="IPR009012">
    <property type="entry name" value="GrpE_head"/>
</dbReference>
<dbReference type="Pfam" id="PF01025">
    <property type="entry name" value="GrpE"/>
    <property type="match status" value="1"/>
</dbReference>
<dbReference type="PANTHER" id="PTHR21237">
    <property type="entry name" value="GRPE PROTEIN"/>
    <property type="match status" value="1"/>
</dbReference>
<organism evidence="7 8">
    <name type="scientific">Candidatus Woesebacteria bacterium RIFCSPLOWO2_01_FULL_39_21</name>
    <dbReference type="NCBI Taxonomy" id="1802519"/>
    <lineage>
        <taxon>Bacteria</taxon>
        <taxon>Candidatus Woeseibacteriota</taxon>
    </lineage>
</organism>
<evidence type="ECO:0000256" key="2">
    <source>
        <dbReference type="ARBA" id="ARBA00023186"/>
    </source>
</evidence>
<comment type="caution">
    <text evidence="7">The sequence shown here is derived from an EMBL/GenBank/DDBJ whole genome shotgun (WGS) entry which is preliminary data.</text>
</comment>
<dbReference type="PROSITE" id="PS01071">
    <property type="entry name" value="GRPE"/>
    <property type="match status" value="1"/>
</dbReference>
<keyword evidence="2 3" id="KW-0143">Chaperone</keyword>
<dbReference type="Gene3D" id="2.30.22.10">
    <property type="entry name" value="Head domain of nucleotide exchange factor GrpE"/>
    <property type="match status" value="1"/>
</dbReference>
<dbReference type="PANTHER" id="PTHR21237:SF23">
    <property type="entry name" value="GRPE PROTEIN HOMOLOG, MITOCHONDRIAL"/>
    <property type="match status" value="1"/>
</dbReference>
<accession>A0A1F8BHC4</accession>
<name>A0A1F8BHC4_9BACT</name>
<dbReference type="InterPro" id="IPR013805">
    <property type="entry name" value="GrpE_CC"/>
</dbReference>
<dbReference type="EMBL" id="MGHF01000017">
    <property type="protein sequence ID" value="OGM63433.1"/>
    <property type="molecule type" value="Genomic_DNA"/>
</dbReference>
<evidence type="ECO:0000256" key="4">
    <source>
        <dbReference type="RuleBase" id="RU000639"/>
    </source>
</evidence>
<keyword evidence="3" id="KW-0963">Cytoplasm</keyword>
<dbReference type="PRINTS" id="PR00773">
    <property type="entry name" value="GRPEPROTEIN"/>
</dbReference>
<dbReference type="SUPFAM" id="SSF51064">
    <property type="entry name" value="Head domain of nucleotide exchange factor GrpE"/>
    <property type="match status" value="1"/>
</dbReference>
<dbReference type="GO" id="GO:0005737">
    <property type="term" value="C:cytoplasm"/>
    <property type="evidence" value="ECO:0007669"/>
    <property type="project" value="UniProtKB-SubCell"/>
</dbReference>
<dbReference type="AlphaFoldDB" id="A0A1F8BHC4"/>
<comment type="function">
    <text evidence="3 4">Participates actively in the response to hyperosmotic and heat shock by preventing the aggregation of stress-denatured proteins, in association with DnaK and GrpE. It is the nucleotide exchange factor for DnaK and may function as a thermosensor. Unfolded proteins bind initially to DnaJ; upon interaction with the DnaJ-bound protein, DnaK hydrolyzes its bound ATP, resulting in the formation of a stable complex. GrpE releases ADP from DnaK; ATP binding to DnaK triggers the release of the substrate protein, thus completing the reaction cycle. Several rounds of ATP-dependent interactions between DnaJ, DnaK and GrpE are required for fully efficient folding.</text>
</comment>
<evidence type="ECO:0000313" key="8">
    <source>
        <dbReference type="Proteomes" id="UP000177082"/>
    </source>
</evidence>
<sequence length="161" mass="18422">MKKDKIKNKEIVAELKGQLARALADYDNLRKRTEEERQALYKYSSQRIIARFLPLFDMFEAAQNHINDSGLAIAIKECRDLLKEEGVNEIQAGEGEQFDENTQDVVEVVEGGQKGKIKEVVLKGYKYSDGYIIRHAKVKVYGGLTEKQKDENIKKEEKNNG</sequence>
<dbReference type="SUPFAM" id="SSF58014">
    <property type="entry name" value="Coiled-coil domain of nucleotide exchange factor GrpE"/>
    <property type="match status" value="1"/>
</dbReference>
<gene>
    <name evidence="3" type="primary">grpE</name>
    <name evidence="7" type="ORF">A2961_03140</name>
</gene>
<comment type="similarity">
    <text evidence="1 3 5">Belongs to the GrpE family.</text>
</comment>
<reference evidence="7 8" key="1">
    <citation type="journal article" date="2016" name="Nat. Commun.">
        <title>Thousands of microbial genomes shed light on interconnected biogeochemical processes in an aquifer system.</title>
        <authorList>
            <person name="Anantharaman K."/>
            <person name="Brown C.T."/>
            <person name="Hug L.A."/>
            <person name="Sharon I."/>
            <person name="Castelle C.J."/>
            <person name="Probst A.J."/>
            <person name="Thomas B.C."/>
            <person name="Singh A."/>
            <person name="Wilkins M.J."/>
            <person name="Karaoz U."/>
            <person name="Brodie E.L."/>
            <person name="Williams K.H."/>
            <person name="Hubbard S.S."/>
            <person name="Banfield J.F."/>
        </authorList>
    </citation>
    <scope>NUCLEOTIDE SEQUENCE [LARGE SCALE GENOMIC DNA]</scope>
</reference>
<dbReference type="GO" id="GO:0042803">
    <property type="term" value="F:protein homodimerization activity"/>
    <property type="evidence" value="ECO:0007669"/>
    <property type="project" value="InterPro"/>
</dbReference>
<evidence type="ECO:0000256" key="1">
    <source>
        <dbReference type="ARBA" id="ARBA00009054"/>
    </source>
</evidence>
<dbReference type="InterPro" id="IPR000740">
    <property type="entry name" value="GrpE"/>
</dbReference>
<evidence type="ECO:0000313" key="7">
    <source>
        <dbReference type="EMBL" id="OGM63433.1"/>
    </source>
</evidence>